<dbReference type="STRING" id="156980.SAMN04489745_2571"/>
<protein>
    <submittedName>
        <fullName evidence="4">Phosphopantetheinyl transferase</fullName>
    </submittedName>
</protein>
<dbReference type="InterPro" id="IPR008278">
    <property type="entry name" value="4-PPantetheinyl_Trfase_dom"/>
</dbReference>
<organism evidence="4 5">
    <name type="scientific">Arthrobacter woluwensis</name>
    <dbReference type="NCBI Taxonomy" id="156980"/>
    <lineage>
        <taxon>Bacteria</taxon>
        <taxon>Bacillati</taxon>
        <taxon>Actinomycetota</taxon>
        <taxon>Actinomycetes</taxon>
        <taxon>Micrococcales</taxon>
        <taxon>Micrococcaceae</taxon>
        <taxon>Arthrobacter</taxon>
    </lineage>
</organism>
<dbReference type="RefSeq" id="WP_066217328.1">
    <property type="nucleotide sequence ID" value="NZ_FNSN01000003.1"/>
</dbReference>
<feature type="domain" description="4'-phosphopantetheinyl transferase" evidence="3">
    <location>
        <begin position="159"/>
        <end position="231"/>
    </location>
</feature>
<dbReference type="Proteomes" id="UP000182652">
    <property type="component" value="Unassembled WGS sequence"/>
</dbReference>
<name>A0A1H4RIU8_9MICC</name>
<reference evidence="4 5" key="1">
    <citation type="submission" date="2016-10" db="EMBL/GenBank/DDBJ databases">
        <authorList>
            <person name="de Groot N.N."/>
        </authorList>
    </citation>
    <scope>NUCLEOTIDE SEQUENCE [LARGE SCALE GENOMIC DNA]</scope>
    <source>
        <strain evidence="4 5">DSM 10495</strain>
    </source>
</reference>
<feature type="compositionally biased region" description="Low complexity" evidence="2">
    <location>
        <begin position="227"/>
        <end position="236"/>
    </location>
</feature>
<dbReference type="GO" id="GO:0008897">
    <property type="term" value="F:holo-[acyl-carrier-protein] synthase activity"/>
    <property type="evidence" value="ECO:0007669"/>
    <property type="project" value="InterPro"/>
</dbReference>
<feature type="region of interest" description="Disordered" evidence="2">
    <location>
        <begin position="211"/>
        <end position="239"/>
    </location>
</feature>
<proteinExistence type="predicted"/>
<feature type="region of interest" description="Disordered" evidence="2">
    <location>
        <begin position="93"/>
        <end position="130"/>
    </location>
</feature>
<dbReference type="Gene3D" id="3.90.470.20">
    <property type="entry name" value="4'-phosphopantetheinyl transferase domain"/>
    <property type="match status" value="1"/>
</dbReference>
<dbReference type="AlphaFoldDB" id="A0A1H4RIU8"/>
<evidence type="ECO:0000313" key="5">
    <source>
        <dbReference type="Proteomes" id="UP000182652"/>
    </source>
</evidence>
<accession>A0A1H4RIU8</accession>
<dbReference type="Pfam" id="PF01648">
    <property type="entry name" value="ACPS"/>
    <property type="match status" value="1"/>
</dbReference>
<dbReference type="SUPFAM" id="SSF56214">
    <property type="entry name" value="4'-phosphopantetheinyl transferase"/>
    <property type="match status" value="1"/>
</dbReference>
<dbReference type="GO" id="GO:0000287">
    <property type="term" value="F:magnesium ion binding"/>
    <property type="evidence" value="ECO:0007669"/>
    <property type="project" value="InterPro"/>
</dbReference>
<evidence type="ECO:0000259" key="3">
    <source>
        <dbReference type="Pfam" id="PF01648"/>
    </source>
</evidence>
<dbReference type="EMBL" id="FNSN01000003">
    <property type="protein sequence ID" value="SEC31591.1"/>
    <property type="molecule type" value="Genomic_DNA"/>
</dbReference>
<dbReference type="InterPro" id="IPR037143">
    <property type="entry name" value="4-PPantetheinyl_Trfase_dom_sf"/>
</dbReference>
<evidence type="ECO:0000313" key="4">
    <source>
        <dbReference type="EMBL" id="SEC31591.1"/>
    </source>
</evidence>
<sequence>MRVITWLGSLDDAARDVGLPPLDDAERNRARAFTSAAAGVRFGTLRRIQRKLLADALGIDPRRFASAYECPDCGPAAGHGRPGYVVVERVPADSQPGSAVSRGPAGTSHLDSDHTANAHTAAPGSARPQRLTDVGLSASRAGEWGAVVVVTEVEPGFRIGLDLTLHREIFDGFDDVALDGRERDWLRMQEPGERNAERAALWAAKEAVAKRDGHGLRKDPAGIPVLSAPGSGTSGTPPGGAIGYAPGVVQLATRAEGLPPHVLTAAVPAAAEGAFRTAMA</sequence>
<gene>
    <name evidence="4" type="ORF">SAMN04489745_2571</name>
</gene>
<evidence type="ECO:0000256" key="1">
    <source>
        <dbReference type="ARBA" id="ARBA00022679"/>
    </source>
</evidence>
<keyword evidence="5" id="KW-1185">Reference proteome</keyword>
<keyword evidence="1 4" id="KW-0808">Transferase</keyword>
<feature type="compositionally biased region" description="Basic and acidic residues" evidence="2">
    <location>
        <begin position="211"/>
        <end position="220"/>
    </location>
</feature>
<evidence type="ECO:0000256" key="2">
    <source>
        <dbReference type="SAM" id="MobiDB-lite"/>
    </source>
</evidence>